<accession>A0A0N5CKL5</accession>
<keyword evidence="1 2" id="KW-0539">Nucleus</keyword>
<gene>
    <name evidence="5" type="ORF">TCLT_LOCUS619</name>
</gene>
<dbReference type="STRING" id="103827.A0A0N5CKL5"/>
<dbReference type="CDD" id="cd16906">
    <property type="entry name" value="YEATS_AF-9_like"/>
    <property type="match status" value="1"/>
</dbReference>
<evidence type="ECO:0000259" key="4">
    <source>
        <dbReference type="PROSITE" id="PS51037"/>
    </source>
</evidence>
<dbReference type="InterPro" id="IPR040930">
    <property type="entry name" value="AF-9_AHD"/>
</dbReference>
<evidence type="ECO:0000256" key="1">
    <source>
        <dbReference type="ARBA" id="ARBA00023242"/>
    </source>
</evidence>
<sequence>MLDRPTSAGMTHRWTVFVHSFSGIPFTDRSFISKVVFELHPDFSTPRRVVKEPPFEVSELGYAGFSIPIHITFTGASKVYKLTYDMNLVLEKHNEQFMTQTIEMKQPSSAFRELILKYGGAKKDSDKKKEKHRLKKRTIFSSQECVSKKEKKSRAGSNPPLRKLKIARSRVSENDEQKKLESASSENLSAISKTAAAVEVKISSMEMKESSSSEIKPLQTISSEPCTSVESNSSDSEASKSSAFSVGVVSSLTPTIDESENMIEKQFNFEFLVRLQKKLMTLEDPVKISAVVDALLTPSLSSPCPPLGLLLTDNNLLSFDICKLSSSLIGKLDEICFGSTSEDYV</sequence>
<reference evidence="5 6" key="2">
    <citation type="submission" date="2018-11" db="EMBL/GenBank/DDBJ databases">
        <authorList>
            <consortium name="Pathogen Informatics"/>
        </authorList>
    </citation>
    <scope>NUCLEOTIDE SEQUENCE [LARGE SCALE GENOMIC DNA]</scope>
</reference>
<feature type="region of interest" description="Disordered" evidence="3">
    <location>
        <begin position="206"/>
        <end position="238"/>
    </location>
</feature>
<dbReference type="WBParaSite" id="TCLT_0000061801-mRNA-1">
    <property type="protein sequence ID" value="TCLT_0000061801-mRNA-1"/>
    <property type="gene ID" value="TCLT_0000061801"/>
</dbReference>
<evidence type="ECO:0000256" key="3">
    <source>
        <dbReference type="SAM" id="MobiDB-lite"/>
    </source>
</evidence>
<dbReference type="OMA" id="IHITFTG"/>
<evidence type="ECO:0000313" key="5">
    <source>
        <dbReference type="EMBL" id="VDM95656.1"/>
    </source>
</evidence>
<dbReference type="GO" id="GO:0045893">
    <property type="term" value="P:positive regulation of DNA-templated transcription"/>
    <property type="evidence" value="ECO:0007669"/>
    <property type="project" value="TreeGrafter"/>
</dbReference>
<dbReference type="Pfam" id="PF03366">
    <property type="entry name" value="YEATS"/>
    <property type="match status" value="1"/>
</dbReference>
<dbReference type="EMBL" id="UYYF01000050">
    <property type="protein sequence ID" value="VDM95656.1"/>
    <property type="molecule type" value="Genomic_DNA"/>
</dbReference>
<dbReference type="GO" id="GO:0003682">
    <property type="term" value="F:chromatin binding"/>
    <property type="evidence" value="ECO:0007669"/>
    <property type="project" value="TreeGrafter"/>
</dbReference>
<dbReference type="Gene3D" id="1.20.1270.290">
    <property type="match status" value="1"/>
</dbReference>
<feature type="domain" description="YEATS" evidence="4">
    <location>
        <begin position="1"/>
        <end position="118"/>
    </location>
</feature>
<dbReference type="Proteomes" id="UP000276776">
    <property type="component" value="Unassembled WGS sequence"/>
</dbReference>
<feature type="compositionally biased region" description="Low complexity" evidence="3">
    <location>
        <begin position="228"/>
        <end position="238"/>
    </location>
</feature>
<organism evidence="7">
    <name type="scientific">Thelazia callipaeda</name>
    <name type="common">Oriental eyeworm</name>
    <name type="synonym">Parasitic nematode</name>
    <dbReference type="NCBI Taxonomy" id="103827"/>
    <lineage>
        <taxon>Eukaryota</taxon>
        <taxon>Metazoa</taxon>
        <taxon>Ecdysozoa</taxon>
        <taxon>Nematoda</taxon>
        <taxon>Chromadorea</taxon>
        <taxon>Rhabditida</taxon>
        <taxon>Spirurina</taxon>
        <taxon>Spiruromorpha</taxon>
        <taxon>Thelazioidea</taxon>
        <taxon>Thelaziidae</taxon>
        <taxon>Thelazia</taxon>
    </lineage>
</organism>
<dbReference type="AlphaFoldDB" id="A0A0N5CKL5"/>
<evidence type="ECO:0000313" key="6">
    <source>
        <dbReference type="Proteomes" id="UP000276776"/>
    </source>
</evidence>
<evidence type="ECO:0000256" key="2">
    <source>
        <dbReference type="PROSITE-ProRule" id="PRU00376"/>
    </source>
</evidence>
<dbReference type="Gene3D" id="2.60.40.1970">
    <property type="entry name" value="YEATS domain"/>
    <property type="match status" value="1"/>
</dbReference>
<dbReference type="PANTHER" id="PTHR47827">
    <property type="entry name" value="AHD DOMAIN-CONTAINING PROTEIN"/>
    <property type="match status" value="1"/>
</dbReference>
<feature type="region of interest" description="Disordered" evidence="3">
    <location>
        <begin position="145"/>
        <end position="186"/>
    </location>
</feature>
<dbReference type="GO" id="GO:0008023">
    <property type="term" value="C:transcription elongation factor complex"/>
    <property type="evidence" value="ECO:0007669"/>
    <property type="project" value="TreeGrafter"/>
</dbReference>
<protein>
    <submittedName>
        <fullName evidence="7">AHD domain-containing protein</fullName>
    </submittedName>
</protein>
<name>A0A0N5CKL5_THECL</name>
<dbReference type="InterPro" id="IPR052790">
    <property type="entry name" value="YEATS_domain"/>
</dbReference>
<proteinExistence type="predicted"/>
<evidence type="ECO:0000313" key="7">
    <source>
        <dbReference type="WBParaSite" id="TCLT_0000061801-mRNA-1"/>
    </source>
</evidence>
<feature type="compositionally biased region" description="Basic and acidic residues" evidence="3">
    <location>
        <begin position="170"/>
        <end position="181"/>
    </location>
</feature>
<dbReference type="InterPro" id="IPR055129">
    <property type="entry name" value="YEATS_dom"/>
</dbReference>
<dbReference type="PROSITE" id="PS51037">
    <property type="entry name" value="YEATS"/>
    <property type="match status" value="1"/>
</dbReference>
<dbReference type="PANTHER" id="PTHR47827:SF3">
    <property type="entry name" value="AF-9 ANC1 HOMOLOGY DOMAIN-CONTAINING PROTEIN"/>
    <property type="match status" value="1"/>
</dbReference>
<dbReference type="Pfam" id="PF17793">
    <property type="entry name" value="AHD"/>
    <property type="match status" value="1"/>
</dbReference>
<comment type="subcellular location">
    <subcellularLocation>
        <location evidence="2">Nucleus</location>
    </subcellularLocation>
</comment>
<reference evidence="7" key="1">
    <citation type="submission" date="2017-02" db="UniProtKB">
        <authorList>
            <consortium name="WormBaseParasite"/>
        </authorList>
    </citation>
    <scope>IDENTIFICATION</scope>
</reference>
<dbReference type="InterPro" id="IPR038704">
    <property type="entry name" value="YEAST_sf"/>
</dbReference>
<keyword evidence="6" id="KW-1185">Reference proteome</keyword>
<dbReference type="OrthoDB" id="10053467at2759"/>